<gene>
    <name evidence="2" type="ordered locus">BDU_801</name>
</gene>
<keyword evidence="1" id="KW-1133">Transmembrane helix</keyword>
<evidence type="ECO:0000313" key="2">
    <source>
        <dbReference type="EMBL" id="ACH93723.1"/>
    </source>
</evidence>
<dbReference type="RefSeq" id="WP_012538532.1">
    <property type="nucleotide sequence ID" value="NC_011229.1"/>
</dbReference>
<dbReference type="HOGENOM" id="CLU_004575_0_0_12"/>
<evidence type="ECO:0000313" key="3">
    <source>
        <dbReference type="Proteomes" id="UP000000611"/>
    </source>
</evidence>
<name>B5RMY7_BORDL</name>
<accession>B5RMY7</accession>
<keyword evidence="1" id="KW-0812">Transmembrane</keyword>
<keyword evidence="1" id="KW-0472">Membrane</keyword>
<dbReference type="KEGG" id="bdu:BDU_801"/>
<reference evidence="2 3" key="1">
    <citation type="journal article" date="2008" name="PLoS Genet.">
        <title>The genome of Borrelia recurrentis, the agent of deadly louse-borne relapsing fever, is a degraded subset of tick-borne Borrelia duttonii.</title>
        <authorList>
            <person name="Lescot M."/>
            <person name="Audic S."/>
            <person name="Robert C."/>
            <person name="Nguyen T.T."/>
            <person name="Blanc G."/>
            <person name="Cutler S.J."/>
            <person name="Wincker P."/>
            <person name="Couloux A."/>
            <person name="Claverie J.-M."/>
            <person name="Raoult D."/>
            <person name="Drancourt M."/>
        </authorList>
    </citation>
    <scope>NUCLEOTIDE SEQUENCE [LARGE SCALE GENOMIC DNA]</scope>
    <source>
        <strain evidence="2 3">Ly</strain>
    </source>
</reference>
<dbReference type="OrthoDB" id="354433at2"/>
<sequence>MNLFFIRNKDTLSFICSILVFIFVLIIFVLFVQFQVYSARFFIMNYLEAKFGFKIKYSKIDPYFLSSIKIDNLELSLNEQDKVLMHTVKVNLDLFNLLLGNENIILDIFVKGSTLNFDLNDFKILKSKSSIPMKLELNDEKASRVIIGKMFGSFESLHMHLEDININLKLSPGRFLRFQINNFILKTIDDDFLFNFVVNFGLPEILYPDVNSENIVNSVFYFEGKFKKDLEDGYINFSFLEFYTDYFTFLEQGFQINYSKGNIEVFNIIRENLDFNLKYDFNKNFLRLDALFFDINLLDWIKLNDYLKNYNSYLDTSLNGQFAFSYDFTDKDLRYAFLLNSSLSDDIADKEIQGVKIQVKGNEEIADIQNAFIKLKRGFVGYKGYYSFKNLMPIGKLDFKSAKIFNLNDINGHLNFSKEKQYFCVKSKDFKIGRLKIKDLNLKTDFDSKNIHVDYLLNFVNNNSTLSLKGDFNRENFNLNLGVKEFPVLFFKDIFPEIFMSKIIPEYFLSGKYLNLNSDFNLNIVDYTKSKLNDLKFTLFSKLSNFSLMFDASGEGNSYKVKYFNYNSGDYDVNSSFLVHLFDDSLKIDTKFQYLNRNYPVSFEFNFKDRYANLKLSPKAQINLTYSDLIIACFCDINDFRFYNGDSEILLSINSYGDYQRVTDNLSIMLSKFRLDKISINPNFNFNFSFEGLYKDQKVSLSNIKFVNKNSNLQGQGYLNLNNKLNGNLNLFSSLNSERYFLGIDTNEDGSYFVGRFQGFNFDNLKFLSFLSGKINGNFILNFKDSDFFKYSLNAYLETDGLSLVGIPTYFSLNLGLVDNNLNIYNIKAIQNKREVLTGNFRYDIENSIGLSNLNVNSDLFSSKVNASFQMLEDSTEEEFGILRSEIDGEIALRELMYKDKNLSELTIEFENNSERLMISSIEYDLISYLYEYANGNFNLILNDYLPFSFIATGNIVKDKITSSIGNIKFNSKLITEDLLVSQSLFNIKEHFVLYDLDLVGELELDGDLYNPNLNGKFQVLNGSMSTEYLKSFRQYGQSRILELIDVPVSIKDNSVIIENKFHLDYYSAVDVVAHLNLNFLSDSIVDYYKIDINVSGNSGVPIKFDKVTINFVGHASGDFFIEGNSEEIMFKGDLNVSNAWVYLLENSIVDLLIDPYKKSKDVGVFNTDSKGLDIVTDLKINFDNNVAFHWPDNKISFLNAVIVKGNTLEVKSDTKTDDFILKGDLNIASGSFNYNGKQFVFRGVSYISFNENKNKFDPWVKAEATNIVKDGGENLFITMTIDSPLSLWNFKFSSYPARTEQEIKYLLSNAIIGGGKHGLQSAGVNTLEMALGLVGDILIDLIIQPIEDYMRSVLKLDLLSIKTDILRNAIGTLRNSPTFVGVLDKTNVTVGKYILDGVFAKAGFGFLIEEITPFSQNLNFSINLGLELDSPFFFIDYTFDYNFMKHGYGFGSQVSIFWKFKY</sequence>
<evidence type="ECO:0000256" key="1">
    <source>
        <dbReference type="SAM" id="Phobius"/>
    </source>
</evidence>
<keyword evidence="3" id="KW-1185">Reference proteome</keyword>
<dbReference type="Proteomes" id="UP000000611">
    <property type="component" value="Chromosome"/>
</dbReference>
<dbReference type="STRING" id="412419.BDU_801"/>
<proteinExistence type="predicted"/>
<dbReference type="EMBL" id="CP000976">
    <property type="protein sequence ID" value="ACH93723.1"/>
    <property type="molecule type" value="Genomic_DNA"/>
</dbReference>
<dbReference type="eggNOG" id="COG2911">
    <property type="taxonomic scope" value="Bacteria"/>
</dbReference>
<protein>
    <submittedName>
        <fullName evidence="2">Uncharacterized conserved protein</fullName>
    </submittedName>
</protein>
<organism evidence="2 3">
    <name type="scientific">Borrelia duttonii (strain Ly)</name>
    <dbReference type="NCBI Taxonomy" id="412419"/>
    <lineage>
        <taxon>Bacteria</taxon>
        <taxon>Pseudomonadati</taxon>
        <taxon>Spirochaetota</taxon>
        <taxon>Spirochaetia</taxon>
        <taxon>Spirochaetales</taxon>
        <taxon>Borreliaceae</taxon>
        <taxon>Borrelia</taxon>
    </lineage>
</organism>
<feature type="transmembrane region" description="Helical" evidence="1">
    <location>
        <begin position="12"/>
        <end position="34"/>
    </location>
</feature>